<dbReference type="PANTHER" id="PTHR24148">
    <property type="entry name" value="ANKYRIN REPEAT DOMAIN-CONTAINING PROTEIN 39 HOMOLOG-RELATED"/>
    <property type="match status" value="1"/>
</dbReference>
<dbReference type="PANTHER" id="PTHR24148:SF77">
    <property type="entry name" value="HETEROKARYON INCOMPATIBILITY DOMAIN-CONTAINING PROTEIN"/>
    <property type="match status" value="1"/>
</dbReference>
<keyword evidence="2" id="KW-1185">Reference proteome</keyword>
<proteinExistence type="predicted"/>
<protein>
    <submittedName>
        <fullName evidence="1">Heterokaryon incompatibility protein-domain-containing protein</fullName>
    </submittedName>
</protein>
<dbReference type="InterPro" id="IPR052895">
    <property type="entry name" value="HetReg/Transcr_Mod"/>
</dbReference>
<dbReference type="Proteomes" id="UP001446871">
    <property type="component" value="Unassembled WGS sequence"/>
</dbReference>
<comment type="caution">
    <text evidence="1">The sequence shown here is derived from an EMBL/GenBank/DDBJ whole genome shotgun (WGS) entry which is preliminary data.</text>
</comment>
<name>A0ABR1UYP6_9PEZI</name>
<organism evidence="1 2">
    <name type="scientific">Apiospora saccharicola</name>
    <dbReference type="NCBI Taxonomy" id="335842"/>
    <lineage>
        <taxon>Eukaryota</taxon>
        <taxon>Fungi</taxon>
        <taxon>Dikarya</taxon>
        <taxon>Ascomycota</taxon>
        <taxon>Pezizomycotina</taxon>
        <taxon>Sordariomycetes</taxon>
        <taxon>Xylariomycetidae</taxon>
        <taxon>Amphisphaeriales</taxon>
        <taxon>Apiosporaceae</taxon>
        <taxon>Apiospora</taxon>
    </lineage>
</organism>
<dbReference type="EMBL" id="JAQQWM010000005">
    <property type="protein sequence ID" value="KAK8064066.1"/>
    <property type="molecule type" value="Genomic_DNA"/>
</dbReference>
<sequence length="330" mass="37145">MRKIYEVSWQVVVWLGPAAEHTSTAFGAISWLAKEMKTETRLAEFWARNKLNYAVVTPISIDTYPMFPWQPEVFLALRGFIAQNYWHRLWILQEPAMAQLDAPVLWGGYSLTLGDIYTVARLIESLETEMGQHMTSPGGGWNESKIGLLKNRRLHDGRGCPERQWKLLLHISGMRRTESNVVKSEKQESQTQQVDSEVLIETLYLSRGAGASEPRDKVYGLLGLPTIDATVGPSSLATDYNLELSKVYVNFTRAILARGDLNCLRFVHSPVGDVLVKWKQKGWSNLWVPLPIPTFETVTPTAHISFCLGPSAVFASRRSPRSCRGITTPI</sequence>
<accession>A0ABR1UYP6</accession>
<evidence type="ECO:0000313" key="1">
    <source>
        <dbReference type="EMBL" id="KAK8064066.1"/>
    </source>
</evidence>
<gene>
    <name evidence="1" type="ORF">PG996_008718</name>
</gene>
<reference evidence="1 2" key="1">
    <citation type="submission" date="2023-01" db="EMBL/GenBank/DDBJ databases">
        <title>Analysis of 21 Apiospora genomes using comparative genomics revels a genus with tremendous synthesis potential of carbohydrate active enzymes and secondary metabolites.</title>
        <authorList>
            <person name="Sorensen T."/>
        </authorList>
    </citation>
    <scope>NUCLEOTIDE SEQUENCE [LARGE SCALE GENOMIC DNA]</scope>
    <source>
        <strain evidence="1 2">CBS 83171</strain>
    </source>
</reference>
<evidence type="ECO:0000313" key="2">
    <source>
        <dbReference type="Proteomes" id="UP001446871"/>
    </source>
</evidence>